<protein>
    <submittedName>
        <fullName evidence="1">Uncharacterized protein</fullName>
    </submittedName>
</protein>
<accession>A0A0N9ZCD3</accession>
<sequence>MEGYAPGNFSLNADGTGTFYSTAARHITYTRPITINGNSFCLPKINNWSGSCVSLTEQPDGKIKVTYKHGNNFGGNYIVRNFSL</sequence>
<dbReference type="EMBL" id="CP012023">
    <property type="protein sequence ID" value="ALI54328.1"/>
    <property type="molecule type" value="Genomic_DNA"/>
</dbReference>
<dbReference type="STRING" id="1397108.IMCC12053_379"/>
<organism evidence="1 2">
    <name type="scientific">Celeribacter marinus</name>
    <dbReference type="NCBI Taxonomy" id="1397108"/>
    <lineage>
        <taxon>Bacteria</taxon>
        <taxon>Pseudomonadati</taxon>
        <taxon>Pseudomonadota</taxon>
        <taxon>Alphaproteobacteria</taxon>
        <taxon>Rhodobacterales</taxon>
        <taxon>Roseobacteraceae</taxon>
        <taxon>Celeribacter</taxon>
    </lineage>
</organism>
<evidence type="ECO:0000313" key="2">
    <source>
        <dbReference type="Proteomes" id="UP000064920"/>
    </source>
</evidence>
<dbReference type="PATRIC" id="fig|1397108.4.peg.394"/>
<name>A0A0N9ZCD3_9RHOB</name>
<dbReference type="AlphaFoldDB" id="A0A0N9ZCD3"/>
<dbReference type="KEGG" id="cmar:IMCC12053_379"/>
<keyword evidence="2" id="KW-1185">Reference proteome</keyword>
<dbReference type="Proteomes" id="UP000064920">
    <property type="component" value="Chromosome"/>
</dbReference>
<gene>
    <name evidence="1" type="ORF">IMCC12053_379</name>
</gene>
<evidence type="ECO:0000313" key="1">
    <source>
        <dbReference type="EMBL" id="ALI54328.1"/>
    </source>
</evidence>
<reference evidence="1 2" key="1">
    <citation type="submission" date="2015-05" db="EMBL/GenBank/DDBJ databases">
        <authorList>
            <person name="Wang D.B."/>
            <person name="Wang M."/>
        </authorList>
    </citation>
    <scope>NUCLEOTIDE SEQUENCE [LARGE SCALE GENOMIC DNA]</scope>
    <source>
        <strain evidence="1 2">IMCC 12053</strain>
    </source>
</reference>
<proteinExistence type="predicted"/>